<dbReference type="AlphaFoldDB" id="A0A512E1Y5"/>
<protein>
    <recommendedName>
        <fullName evidence="1">AtuA-like ferredoxin-fold domain-containing protein</fullName>
    </recommendedName>
</protein>
<dbReference type="Pfam" id="PF23544">
    <property type="entry name" value="AtuA_ferredoxin"/>
    <property type="match status" value="1"/>
</dbReference>
<keyword evidence="3" id="KW-1185">Reference proteome</keyword>
<accession>A0A512E1Y5</accession>
<dbReference type="PANTHER" id="PTHR47708:SF2">
    <property type="entry name" value="SI:CH73-132F6.5"/>
    <property type="match status" value="1"/>
</dbReference>
<evidence type="ECO:0000259" key="1">
    <source>
        <dbReference type="Pfam" id="PF23544"/>
    </source>
</evidence>
<name>A0A512E1Y5_9PROT</name>
<reference evidence="2 3" key="1">
    <citation type="submission" date="2019-07" db="EMBL/GenBank/DDBJ databases">
        <title>Whole genome shotgun sequence of Skermanella aerolata NBRC 106429.</title>
        <authorList>
            <person name="Hosoyama A."/>
            <person name="Uohara A."/>
            <person name="Ohji S."/>
            <person name="Ichikawa N."/>
        </authorList>
    </citation>
    <scope>NUCLEOTIDE SEQUENCE [LARGE SCALE GENOMIC DNA]</scope>
    <source>
        <strain evidence="2 3">NBRC 106429</strain>
    </source>
</reference>
<feature type="domain" description="AtuA-like ferredoxin-fold" evidence="1">
    <location>
        <begin position="3"/>
        <end position="101"/>
    </location>
</feature>
<proteinExistence type="predicted"/>
<dbReference type="InterPro" id="IPR056362">
    <property type="entry name" value="AtuA-like_ferredoxin_dom"/>
</dbReference>
<sequence length="106" mass="11736">MSIRLHDIAHCRAGDKGNTSTLSVFAYDPAHYPLLCRELTAEAVKAHLFRNVQGDVTRYEMPNVDALQFVCRQALHSGVTTSLTIDPHGKCLSSELLEMQIPASRV</sequence>
<comment type="caution">
    <text evidence="2">The sequence shown here is derived from an EMBL/GenBank/DDBJ whole genome shotgun (WGS) entry which is preliminary data.</text>
</comment>
<organism evidence="2 3">
    <name type="scientific">Skermanella aerolata</name>
    <dbReference type="NCBI Taxonomy" id="393310"/>
    <lineage>
        <taxon>Bacteria</taxon>
        <taxon>Pseudomonadati</taxon>
        <taxon>Pseudomonadota</taxon>
        <taxon>Alphaproteobacteria</taxon>
        <taxon>Rhodospirillales</taxon>
        <taxon>Azospirillaceae</taxon>
        <taxon>Skermanella</taxon>
    </lineage>
</organism>
<dbReference type="EMBL" id="BJYZ01000049">
    <property type="protein sequence ID" value="GEO42741.1"/>
    <property type="molecule type" value="Genomic_DNA"/>
</dbReference>
<dbReference type="Proteomes" id="UP000321523">
    <property type="component" value="Unassembled WGS sequence"/>
</dbReference>
<dbReference type="PANTHER" id="PTHR47708">
    <property type="match status" value="1"/>
</dbReference>
<dbReference type="RefSeq" id="WP_044436449.1">
    <property type="nucleotide sequence ID" value="NZ_BJYZ01000049.1"/>
</dbReference>
<gene>
    <name evidence="2" type="ORF">SAE02_68890</name>
</gene>
<evidence type="ECO:0000313" key="2">
    <source>
        <dbReference type="EMBL" id="GEO42741.1"/>
    </source>
</evidence>
<dbReference type="OrthoDB" id="21390at2"/>
<evidence type="ECO:0000313" key="3">
    <source>
        <dbReference type="Proteomes" id="UP000321523"/>
    </source>
</evidence>